<dbReference type="PANTHER" id="PTHR21427:SF19">
    <property type="entry name" value="UBIQUINONE BIOSYNTHESIS PROTEIN COQ9, MITOCHONDRIAL"/>
    <property type="match status" value="1"/>
</dbReference>
<evidence type="ECO:0000256" key="5">
    <source>
        <dbReference type="ARBA" id="ARBA00022946"/>
    </source>
</evidence>
<dbReference type="InterPro" id="IPR048674">
    <property type="entry name" value="COQ9_HTH"/>
</dbReference>
<evidence type="ECO:0000256" key="7">
    <source>
        <dbReference type="ARBA" id="ARBA00023128"/>
    </source>
</evidence>
<evidence type="ECO:0000256" key="1">
    <source>
        <dbReference type="ARBA" id="ARBA00004173"/>
    </source>
</evidence>
<comment type="caution">
    <text evidence="12">The sequence shown here is derived from an EMBL/GenBank/DDBJ whole genome shotgun (WGS) entry which is preliminary data.</text>
</comment>
<proteinExistence type="inferred from homology"/>
<dbReference type="GO" id="GO:0006744">
    <property type="term" value="P:ubiquinone biosynthetic process"/>
    <property type="evidence" value="ECO:0007669"/>
    <property type="project" value="UniProtKB-UniRule"/>
</dbReference>
<accession>A0AAV7F588</accession>
<evidence type="ECO:0000256" key="9">
    <source>
        <dbReference type="SAM" id="MobiDB-lite"/>
    </source>
</evidence>
<gene>
    <name evidence="12" type="ORF">H6P81_000322</name>
</gene>
<evidence type="ECO:0000256" key="3">
    <source>
        <dbReference type="ARBA" id="ARBA00010766"/>
    </source>
</evidence>
<evidence type="ECO:0000259" key="11">
    <source>
        <dbReference type="Pfam" id="PF21392"/>
    </source>
</evidence>
<dbReference type="Proteomes" id="UP000825729">
    <property type="component" value="Unassembled WGS sequence"/>
</dbReference>
<organism evidence="12 13">
    <name type="scientific">Aristolochia fimbriata</name>
    <name type="common">White veined hardy Dutchman's pipe vine</name>
    <dbReference type="NCBI Taxonomy" id="158543"/>
    <lineage>
        <taxon>Eukaryota</taxon>
        <taxon>Viridiplantae</taxon>
        <taxon>Streptophyta</taxon>
        <taxon>Embryophyta</taxon>
        <taxon>Tracheophyta</taxon>
        <taxon>Spermatophyta</taxon>
        <taxon>Magnoliopsida</taxon>
        <taxon>Magnoliidae</taxon>
        <taxon>Piperales</taxon>
        <taxon>Aristolochiaceae</taxon>
        <taxon>Aristolochia</taxon>
    </lineage>
</organism>
<comment type="pathway">
    <text evidence="2 8">Cofactor biosynthesis; ubiquinone biosynthesis.</text>
</comment>
<evidence type="ECO:0000259" key="10">
    <source>
        <dbReference type="Pfam" id="PF08511"/>
    </source>
</evidence>
<name>A0AAV7F588_ARIFI</name>
<dbReference type="NCBIfam" id="TIGR02396">
    <property type="entry name" value="diverge_rpsU"/>
    <property type="match status" value="1"/>
</dbReference>
<feature type="domain" description="COQ9 C-terminal" evidence="10">
    <location>
        <begin position="188"/>
        <end position="257"/>
    </location>
</feature>
<feature type="domain" description="Ubiquinone biosynthesis protein COQ9 HTH" evidence="11">
    <location>
        <begin position="79"/>
        <end position="104"/>
    </location>
</feature>
<dbReference type="GO" id="GO:0008289">
    <property type="term" value="F:lipid binding"/>
    <property type="evidence" value="ECO:0007669"/>
    <property type="project" value="UniProtKB-UniRule"/>
</dbReference>
<comment type="subcellular location">
    <subcellularLocation>
        <location evidence="1 8">Mitochondrion</location>
    </subcellularLocation>
</comment>
<dbReference type="EMBL" id="JAINDJ010000002">
    <property type="protein sequence ID" value="KAG9455814.1"/>
    <property type="molecule type" value="Genomic_DNA"/>
</dbReference>
<protein>
    <recommendedName>
        <fullName evidence="8">Ubiquinone biosynthesis protein</fullName>
    </recommendedName>
</protein>
<dbReference type="AlphaFoldDB" id="A0AAV7F588"/>
<keyword evidence="13" id="KW-1185">Reference proteome</keyword>
<evidence type="ECO:0000256" key="4">
    <source>
        <dbReference type="ARBA" id="ARBA00022688"/>
    </source>
</evidence>
<dbReference type="Pfam" id="PF21392">
    <property type="entry name" value="COQ9_N"/>
    <property type="match status" value="1"/>
</dbReference>
<dbReference type="FunFam" id="1.10.357.10:FF:000004">
    <property type="entry name" value="Ubiquinone biosynthesis protein COQ9, mitochondrial"/>
    <property type="match status" value="1"/>
</dbReference>
<reference evidence="12 13" key="1">
    <citation type="submission" date="2021-07" db="EMBL/GenBank/DDBJ databases">
        <title>The Aristolochia fimbriata genome: insights into angiosperm evolution, floral development and chemical biosynthesis.</title>
        <authorList>
            <person name="Jiao Y."/>
        </authorList>
    </citation>
    <scope>NUCLEOTIDE SEQUENCE [LARGE SCALE GENOMIC DNA]</scope>
    <source>
        <strain evidence="12">IBCAS-2021</strain>
        <tissue evidence="12">Leaf</tissue>
    </source>
</reference>
<evidence type="ECO:0000313" key="13">
    <source>
        <dbReference type="Proteomes" id="UP000825729"/>
    </source>
</evidence>
<dbReference type="InterPro" id="IPR013718">
    <property type="entry name" value="COQ9_C"/>
</dbReference>
<comment type="similarity">
    <text evidence="3 8">Belongs to the COQ9 family.</text>
</comment>
<keyword evidence="7 8" id="KW-0496">Mitochondrion</keyword>
<evidence type="ECO:0000313" key="12">
    <source>
        <dbReference type="EMBL" id="KAG9455814.1"/>
    </source>
</evidence>
<keyword evidence="6 8" id="KW-0446">Lipid-binding</keyword>
<evidence type="ECO:0000256" key="2">
    <source>
        <dbReference type="ARBA" id="ARBA00004749"/>
    </source>
</evidence>
<dbReference type="Pfam" id="PF08511">
    <property type="entry name" value="COQ9"/>
    <property type="match status" value="1"/>
</dbReference>
<dbReference type="InterPro" id="IPR012762">
    <property type="entry name" value="Ubiq_biosynth_COQ9"/>
</dbReference>
<keyword evidence="5" id="KW-0809">Transit peptide</keyword>
<evidence type="ECO:0000256" key="8">
    <source>
        <dbReference type="RuleBase" id="RU366063"/>
    </source>
</evidence>
<feature type="region of interest" description="Disordered" evidence="9">
    <location>
        <begin position="34"/>
        <end position="70"/>
    </location>
</feature>
<dbReference type="GO" id="GO:0005743">
    <property type="term" value="C:mitochondrial inner membrane"/>
    <property type="evidence" value="ECO:0007669"/>
    <property type="project" value="TreeGrafter"/>
</dbReference>
<dbReference type="Gene3D" id="1.10.357.10">
    <property type="entry name" value="Tetracycline Repressor, domain 2"/>
    <property type="match status" value="1"/>
</dbReference>
<keyword evidence="4 8" id="KW-0831">Ubiquinone biosynthesis</keyword>
<dbReference type="PANTHER" id="PTHR21427">
    <property type="entry name" value="UBIQUINONE BIOSYNTHESIS PROTEIN COQ9, MITOCHONDRIAL"/>
    <property type="match status" value="1"/>
</dbReference>
<sequence length="289" mass="32334">MFRSIGRLPLKTAVLRRGTLNATRRASLCSRANTRQGFPYFPPPNPSQPQAGQNVGSGSAGTSDRQKRNVRGGDYENEQARLLQAALGHVINLGWTEEALIAGARDIGVSPAIVGSFPRKEAILVEYFMDDCLQRLIDKIDSGDLALTNLILSDRLAKLIRDRLEMQIPYISKWPQALSIQALPANLQTSFKQRTMLVDEIWHAAGDHPTNMDWYVKRTILGGIYSTTELYMITDHSPEFCDTWDFLNRRIKDAFDLQKTFQEASYLVEAVGAGVGSSLQGFVQRVFQK</sequence>
<comment type="function">
    <text evidence="8">Membrane-associated protein that warps the membrane surface to access and bind aromatic isoprenes with high specificity, including ubiquinone (CoQ) isoprene intermediates and presents them directly to Coq7, therefore facilitating the Coq7-mediated hydroxylase step. Participates in the biosynthesis of coenzyme Q, also named ubiquinone, an essential lipid-soluble electron transporter for aerobic cellular respiration.</text>
</comment>
<evidence type="ECO:0000256" key="6">
    <source>
        <dbReference type="ARBA" id="ARBA00023121"/>
    </source>
</evidence>